<dbReference type="Pfam" id="PF22691">
    <property type="entry name" value="Thiolase_C_1"/>
    <property type="match status" value="1"/>
</dbReference>
<gene>
    <name evidence="2" type="ORF">METZ01_LOCUS200388</name>
</gene>
<feature type="domain" description="Thiolase C-terminal" evidence="1">
    <location>
        <begin position="258"/>
        <end position="331"/>
    </location>
</feature>
<dbReference type="EMBL" id="UINC01043461">
    <property type="protein sequence ID" value="SVB47534.1"/>
    <property type="molecule type" value="Genomic_DNA"/>
</dbReference>
<reference evidence="2" key="1">
    <citation type="submission" date="2018-05" db="EMBL/GenBank/DDBJ databases">
        <authorList>
            <person name="Lanie J.A."/>
            <person name="Ng W.-L."/>
            <person name="Kazmierczak K.M."/>
            <person name="Andrzejewski T.M."/>
            <person name="Davidsen T.M."/>
            <person name="Wayne K.J."/>
            <person name="Tettelin H."/>
            <person name="Glass J.I."/>
            <person name="Rusch D."/>
            <person name="Podicherti R."/>
            <person name="Tsui H.-C.T."/>
            <person name="Winkler M.E."/>
        </authorList>
    </citation>
    <scope>NUCLEOTIDE SEQUENCE</scope>
</reference>
<feature type="non-terminal residue" evidence="2">
    <location>
        <position position="332"/>
    </location>
</feature>
<dbReference type="Gene3D" id="3.40.47.10">
    <property type="match status" value="1"/>
</dbReference>
<evidence type="ECO:0000259" key="1">
    <source>
        <dbReference type="Pfam" id="PF22691"/>
    </source>
</evidence>
<protein>
    <recommendedName>
        <fullName evidence="1">Thiolase C-terminal domain-containing protein</fullName>
    </recommendedName>
</protein>
<dbReference type="AlphaFoldDB" id="A0A382EBU8"/>
<evidence type="ECO:0000313" key="2">
    <source>
        <dbReference type="EMBL" id="SVB47534.1"/>
    </source>
</evidence>
<dbReference type="PANTHER" id="PTHR42870">
    <property type="entry name" value="ACETYL-COA C-ACETYLTRANSFERASE"/>
    <property type="match status" value="1"/>
</dbReference>
<accession>A0A382EBU8</accession>
<dbReference type="SUPFAM" id="SSF53901">
    <property type="entry name" value="Thiolase-like"/>
    <property type="match status" value="2"/>
</dbReference>
<sequence>MSTASKPYDGVAVTVPITIPYTRHSERGATWFIGRVLAEMIKAASIEKADIDGLAVSSFTLAPDSVVALTEHFSMSPRWLEHLPMGGASGVIAMRRAARAVQAADAEIVACIGGDTCHPGSFRQLVANFSRFSEDAVYPYGAGGPNSVFALITQSYMDEYGATREDFGRLCVAQRMNAQQFPYALFRQPLSLDEYLNARPIAKPLHLFDCVMPCAGADGFLVMSIDRARSLGLPYATILSAAERHNAYVDDAVQLRGGWAIDSDQLYASAGLGPEDIDCIETYDDYPVISMLQLEDLGFCRKGEAAQFVRNTPLTCNGGGLPHNTSGGQLSV</sequence>
<organism evidence="2">
    <name type="scientific">marine metagenome</name>
    <dbReference type="NCBI Taxonomy" id="408172"/>
    <lineage>
        <taxon>unclassified sequences</taxon>
        <taxon>metagenomes</taxon>
        <taxon>ecological metagenomes</taxon>
    </lineage>
</organism>
<proteinExistence type="predicted"/>
<dbReference type="PANTHER" id="PTHR42870:SF1">
    <property type="entry name" value="NON-SPECIFIC LIPID-TRANSFER PROTEIN-LIKE 2"/>
    <property type="match status" value="1"/>
</dbReference>
<name>A0A382EBU8_9ZZZZ</name>
<dbReference type="InterPro" id="IPR055140">
    <property type="entry name" value="Thiolase_C_2"/>
</dbReference>
<dbReference type="CDD" id="cd00829">
    <property type="entry name" value="SCP-x_thiolase"/>
    <property type="match status" value="1"/>
</dbReference>
<dbReference type="InterPro" id="IPR016039">
    <property type="entry name" value="Thiolase-like"/>
</dbReference>
<dbReference type="GO" id="GO:0016746">
    <property type="term" value="F:acyltransferase activity"/>
    <property type="evidence" value="ECO:0007669"/>
    <property type="project" value="InterPro"/>
</dbReference>